<dbReference type="InterPro" id="IPR014985">
    <property type="entry name" value="WbqC"/>
</dbReference>
<dbReference type="EMBL" id="JBEPSH010000006">
    <property type="protein sequence ID" value="MET4578309.1"/>
    <property type="molecule type" value="Genomic_DNA"/>
</dbReference>
<reference evidence="1 2" key="1">
    <citation type="submission" date="2024-06" db="EMBL/GenBank/DDBJ databases">
        <title>Sorghum-associated microbial communities from plants grown in Nebraska, USA.</title>
        <authorList>
            <person name="Schachtman D."/>
        </authorList>
    </citation>
    <scope>NUCLEOTIDE SEQUENCE [LARGE SCALE GENOMIC DNA]</scope>
    <source>
        <strain evidence="1 2">2709</strain>
    </source>
</reference>
<protein>
    <recommendedName>
        <fullName evidence="3">WbqC-like protein</fullName>
    </recommendedName>
</protein>
<organism evidence="1 2">
    <name type="scientific">Ottowia thiooxydans</name>
    <dbReference type="NCBI Taxonomy" id="219182"/>
    <lineage>
        <taxon>Bacteria</taxon>
        <taxon>Pseudomonadati</taxon>
        <taxon>Pseudomonadota</taxon>
        <taxon>Betaproteobacteria</taxon>
        <taxon>Burkholderiales</taxon>
        <taxon>Comamonadaceae</taxon>
        <taxon>Ottowia</taxon>
    </lineage>
</organism>
<dbReference type="Proteomes" id="UP001549320">
    <property type="component" value="Unassembled WGS sequence"/>
</dbReference>
<accession>A0ABV2QBA4</accession>
<gene>
    <name evidence="1" type="ORF">ABIE13_003425</name>
</gene>
<name>A0ABV2QBA4_9BURK</name>
<keyword evidence="2" id="KW-1185">Reference proteome</keyword>
<sequence length="255" mass="28580">MRIAILQPTFLPWLGWFDIADQVDSLVILDDVAFSKQSWQQRNRLRTLNGLAYATVPVLTKGRSGQTILDVEIADARFVSKLERTISGSYAGAPYYKEFFPGFCEALRKAAATGRLSELNLGMIVWFFSVIGISTPWQASSTLQATGKRGEHVAALCELVGATEYLSPAGSEEYLLQDRDAFDRRHIQVQLHEYIHPQYQQAFQPFIPFASVLDLLLNEGPRALETIRSGRRAPRALGKTEFANLQLQGKLDENT</sequence>
<evidence type="ECO:0000313" key="1">
    <source>
        <dbReference type="EMBL" id="MET4578309.1"/>
    </source>
</evidence>
<proteinExistence type="predicted"/>
<dbReference type="RefSeq" id="WP_354445429.1">
    <property type="nucleotide sequence ID" value="NZ_JBEPSH010000006.1"/>
</dbReference>
<evidence type="ECO:0000313" key="2">
    <source>
        <dbReference type="Proteomes" id="UP001549320"/>
    </source>
</evidence>
<evidence type="ECO:0008006" key="3">
    <source>
        <dbReference type="Google" id="ProtNLM"/>
    </source>
</evidence>
<comment type="caution">
    <text evidence="1">The sequence shown here is derived from an EMBL/GenBank/DDBJ whole genome shotgun (WGS) entry which is preliminary data.</text>
</comment>
<dbReference type="Pfam" id="PF08889">
    <property type="entry name" value="WbqC"/>
    <property type="match status" value="1"/>
</dbReference>